<gene>
    <name evidence="6" type="ORF">UMAG_01578</name>
</gene>
<dbReference type="KEGG" id="uma:UMAG_01578"/>
<dbReference type="Pfam" id="PF10312">
    <property type="entry name" value="Cactin_mid"/>
    <property type="match status" value="1"/>
</dbReference>
<feature type="compositionally biased region" description="Basic and acidic residues" evidence="3">
    <location>
        <begin position="178"/>
        <end position="202"/>
    </location>
</feature>
<dbReference type="FunCoup" id="A0A0D1E3Q8">
    <property type="interactions" value="609"/>
</dbReference>
<evidence type="ECO:0000256" key="2">
    <source>
        <dbReference type="ARBA" id="ARBA00034534"/>
    </source>
</evidence>
<dbReference type="GO" id="GO:0005737">
    <property type="term" value="C:cytoplasm"/>
    <property type="evidence" value="ECO:0000318"/>
    <property type="project" value="GO_Central"/>
</dbReference>
<evidence type="ECO:0000259" key="4">
    <source>
        <dbReference type="Pfam" id="PF09732"/>
    </source>
</evidence>
<evidence type="ECO:0000256" key="3">
    <source>
        <dbReference type="SAM" id="MobiDB-lite"/>
    </source>
</evidence>
<feature type="compositionally biased region" description="Basic and acidic residues" evidence="3">
    <location>
        <begin position="7"/>
        <end position="122"/>
    </location>
</feature>
<dbReference type="SMART" id="SM01050">
    <property type="entry name" value="CactinC_cactus"/>
    <property type="match status" value="1"/>
</dbReference>
<dbReference type="OrthoDB" id="265955at2759"/>
<dbReference type="RefSeq" id="XP_011387596.1">
    <property type="nucleotide sequence ID" value="XM_011389294.1"/>
</dbReference>
<feature type="region of interest" description="Disordered" evidence="3">
    <location>
        <begin position="1"/>
        <end position="146"/>
    </location>
</feature>
<feature type="compositionally biased region" description="Basic residues" evidence="3">
    <location>
        <begin position="123"/>
        <end position="132"/>
    </location>
</feature>
<dbReference type="GO" id="GO:0045292">
    <property type="term" value="P:mRNA cis splicing, via spliceosome"/>
    <property type="evidence" value="ECO:0000318"/>
    <property type="project" value="GO_Central"/>
</dbReference>
<reference evidence="6 7" key="1">
    <citation type="journal article" date="2006" name="Nature">
        <title>Insights from the genome of the biotrophic fungal plant pathogen Ustilago maydis.</title>
        <authorList>
            <person name="Kamper J."/>
            <person name="Kahmann R."/>
            <person name="Bolker M."/>
            <person name="Ma L.J."/>
            <person name="Brefort T."/>
            <person name="Saville B.J."/>
            <person name="Banuett F."/>
            <person name="Kronstad J.W."/>
            <person name="Gold S.E."/>
            <person name="Muller O."/>
            <person name="Perlin M.H."/>
            <person name="Wosten H.A."/>
            <person name="de Vries R."/>
            <person name="Ruiz-Herrera J."/>
            <person name="Reynaga-Pena C.G."/>
            <person name="Snetselaar K."/>
            <person name="McCann M."/>
            <person name="Perez-Martin J."/>
            <person name="Feldbrugge M."/>
            <person name="Basse C.W."/>
            <person name="Steinberg G."/>
            <person name="Ibeas J.I."/>
            <person name="Holloman W."/>
            <person name="Guzman P."/>
            <person name="Farman M."/>
            <person name="Stajich J.E."/>
            <person name="Sentandreu R."/>
            <person name="Gonzalez-Prieto J.M."/>
            <person name="Kennell J.C."/>
            <person name="Molina L."/>
            <person name="Schirawski J."/>
            <person name="Mendoza-Mendoza A."/>
            <person name="Greilinger D."/>
            <person name="Munch K."/>
            <person name="Rossel N."/>
            <person name="Scherer M."/>
            <person name="Vranes M."/>
            <person name="Ladendorf O."/>
            <person name="Vincon V."/>
            <person name="Fuchs U."/>
            <person name="Sandrock B."/>
            <person name="Meng S."/>
            <person name="Ho E.C."/>
            <person name="Cahill M.J."/>
            <person name="Boyce K.J."/>
            <person name="Klose J."/>
            <person name="Klosterman S.J."/>
            <person name="Deelstra H.J."/>
            <person name="Ortiz-Castellanos L."/>
            <person name="Li W."/>
            <person name="Sanchez-Alonso P."/>
            <person name="Schreier P.H."/>
            <person name="Hauser-Hahn I."/>
            <person name="Vaupel M."/>
            <person name="Koopmann E."/>
            <person name="Friedrich G."/>
            <person name="Voss H."/>
            <person name="Schluter T."/>
            <person name="Margolis J."/>
            <person name="Platt D."/>
            <person name="Swimmer C."/>
            <person name="Gnirke A."/>
            <person name="Chen F."/>
            <person name="Vysotskaia V."/>
            <person name="Mannhaupt G."/>
            <person name="Guldener U."/>
            <person name="Munsterkotter M."/>
            <person name="Haase D."/>
            <person name="Oesterheld M."/>
            <person name="Mewes H.W."/>
            <person name="Mauceli E.W."/>
            <person name="DeCaprio D."/>
            <person name="Wade C.M."/>
            <person name="Butler J."/>
            <person name="Young S."/>
            <person name="Jaffe D.B."/>
            <person name="Calvo S."/>
            <person name="Nusbaum C."/>
            <person name="Galagan J."/>
            <person name="Birren B.W."/>
        </authorList>
    </citation>
    <scope>NUCLEOTIDE SEQUENCE [LARGE SCALE GENOMIC DNA]</scope>
    <source>
        <strain evidence="7">DSM 14603 / FGSC 9021 / UM521</strain>
    </source>
</reference>
<dbReference type="InterPro" id="IPR019134">
    <property type="entry name" value="Cactin_C"/>
</dbReference>
<feature type="domain" description="Splicing factor cactin central" evidence="5">
    <location>
        <begin position="235"/>
        <end position="441"/>
    </location>
</feature>
<feature type="region of interest" description="Disordered" evidence="3">
    <location>
        <begin position="164"/>
        <end position="202"/>
    </location>
</feature>
<dbReference type="GO" id="GO:0005681">
    <property type="term" value="C:spliceosomal complex"/>
    <property type="evidence" value="ECO:0000318"/>
    <property type="project" value="GO_Central"/>
</dbReference>
<dbReference type="InParanoid" id="A0A0D1E3Q8"/>
<name>A0A0D1E3Q8_MYCMD</name>
<dbReference type="STRING" id="237631.A0A0D1E3Q8"/>
<sequence length="729" mass="85840">MRSPSRSRQDRAGPSSSRHDSDCSDHKRRHQSEADSDHHRRSRVRDDFPDRRKRHRQDDDSKRSRSSRAHRDDHRRDHSGTESRHTEKDAEHTSSSRSRHDRDKDHRSDRSSKRRETSEERRVRKAAKRAKKLKELEDSFLEEEQGAAERTAVAELMMYSAEDNPFNDPTLGHKFKWGKKEEKERKQGLSREQAEKRDAQRRQEAMVEIEKLNAKRAEREKQAALREEEESRMARLAESAQMASWVAKEDDFHLEQAQRRAVIRIKENRAKPIDLLSMNLKWADPNIIAEQESKQDDDDDEAGLEIDLDEPYTIFEDLKLEETQELHQDIQMYLQLEKNDANLDFWRSMLIVCDDKLEQLQEEQDHAVGAATPATNARQDPEERGRINHMLSSKSTDELQQLQDQVRAKLASGEPVDVEYWERVLKSIVVWRAKARLRDMHEAVLSNRLEYLRRKQRDEAARQQHELLVQTADDSDAEQETRSAAADGRDAVCRFEADEEQAALEALYDPDEMEPAPIHASQLSYEERRLPIRTLREHLEELVAARRRVAGQLFIPRTRPNDIDSGLSDNPAERMFMQEASRALDVTEEVMQGGDEVLGHQTYQWQDKYRPRKPRFFNRVHAGYDWNKYNQTHYDSDNPPPKTVQGYKFNIFYPDLIDKTVAPTYRIIKEKGQDDTVLLRFSAGPPYEDIAFRIVNREWEYSHKRGFKNSFDRGVLQLHFNFRRLRYRK</sequence>
<comment type="similarity">
    <text evidence="1">Belongs to the CACTIN family.</text>
</comment>
<dbReference type="InterPro" id="IPR018816">
    <property type="entry name" value="Cactin_central"/>
</dbReference>
<dbReference type="EMBL" id="CM003142">
    <property type="protein sequence ID" value="KIS70411.1"/>
    <property type="molecule type" value="Genomic_DNA"/>
</dbReference>
<feature type="region of interest" description="Disordered" evidence="3">
    <location>
        <begin position="363"/>
        <end position="385"/>
    </location>
</feature>
<feature type="domain" description="Splicing factor Cactin C-terminal" evidence="4">
    <location>
        <begin position="605"/>
        <end position="729"/>
    </location>
</feature>
<dbReference type="AlphaFoldDB" id="A0A0D1E3Q8"/>
<protein>
    <recommendedName>
        <fullName evidence="2">Splicing factor Cactin</fullName>
    </recommendedName>
</protein>
<evidence type="ECO:0000259" key="5">
    <source>
        <dbReference type="Pfam" id="PF10312"/>
    </source>
</evidence>
<organism evidence="6 7">
    <name type="scientific">Mycosarcoma maydis</name>
    <name type="common">Corn smut fungus</name>
    <name type="synonym">Ustilago maydis</name>
    <dbReference type="NCBI Taxonomy" id="5270"/>
    <lineage>
        <taxon>Eukaryota</taxon>
        <taxon>Fungi</taxon>
        <taxon>Dikarya</taxon>
        <taxon>Basidiomycota</taxon>
        <taxon>Ustilaginomycotina</taxon>
        <taxon>Ustilaginomycetes</taxon>
        <taxon>Ustilaginales</taxon>
        <taxon>Ustilaginaceae</taxon>
        <taxon>Mycosarcoma</taxon>
    </lineage>
</organism>
<evidence type="ECO:0000256" key="1">
    <source>
        <dbReference type="ARBA" id="ARBA00006895"/>
    </source>
</evidence>
<dbReference type="PANTHER" id="PTHR21737">
    <property type="entry name" value="POLYGLUTAMINE BINDING PROTEIN 1/MARVEL MEMBRANE-ASSOCIATING DOMAIN CONTAINING 3"/>
    <property type="match status" value="1"/>
</dbReference>
<dbReference type="GeneID" id="23562543"/>
<evidence type="ECO:0000313" key="6">
    <source>
        <dbReference type="EMBL" id="KIS70411.1"/>
    </source>
</evidence>
<proteinExistence type="inferred from homology"/>
<evidence type="ECO:0000313" key="7">
    <source>
        <dbReference type="Proteomes" id="UP000000561"/>
    </source>
</evidence>
<dbReference type="Proteomes" id="UP000000561">
    <property type="component" value="Chromosome 3"/>
</dbReference>
<dbReference type="PANTHER" id="PTHR21737:SF4">
    <property type="entry name" value="SPLICING FACTOR CACTIN"/>
    <property type="match status" value="1"/>
</dbReference>
<dbReference type="eggNOG" id="KOG2370">
    <property type="taxonomic scope" value="Eukaryota"/>
</dbReference>
<dbReference type="OMA" id="HIDFWND"/>
<keyword evidence="7" id="KW-1185">Reference proteome</keyword>
<dbReference type="VEuPathDB" id="FungiDB:UMAG_01578"/>
<accession>A0A0D1E3Q8</accession>
<dbReference type="Pfam" id="PF09732">
    <property type="entry name" value="CactinC_cactus"/>
    <property type="match status" value="1"/>
</dbReference>